<dbReference type="Gramene" id="TraesMAC7A03G03937840.1">
    <property type="protein sequence ID" value="TraesMAC7A03G03937840.1"/>
    <property type="gene ID" value="TraesMAC7A03G03937840"/>
</dbReference>
<protein>
    <submittedName>
        <fullName evidence="1">Uncharacterized protein</fullName>
    </submittedName>
</protein>
<dbReference type="Proteomes" id="UP000019116">
    <property type="component" value="Chromosome 7A"/>
</dbReference>
<keyword evidence="2" id="KW-1185">Reference proteome</keyword>
<dbReference type="Gramene" id="TraesCAD_scaffold_036836_01G000200.1">
    <property type="protein sequence ID" value="TraesCAD_scaffold_036836_01G000200.1"/>
    <property type="gene ID" value="TraesCAD_scaffold_036836_01G000200"/>
</dbReference>
<sequence>MRRRSILPLLLAPPLFLPSPPPIGALRSLAEPLRPWTCSGVIPLQVVVPLEGIYNTEITRCRGYEWLWLVSCGVSRGGDGGGEQRHIGGQQHMCSTQRQRLHGHDGQATTRSRGRWCQVLKLGFDEKFIRIWEFYLVYSASGLKS</sequence>
<dbReference type="Gramene" id="TraesSYM7A03G03891770.1">
    <property type="protein sequence ID" value="TraesSYM7A03G03891770.1"/>
    <property type="gene ID" value="TraesSYM7A03G03891770"/>
</dbReference>
<dbReference type="Gramene" id="TraesJUL7A03G03975090.1">
    <property type="protein sequence ID" value="TraesJUL7A03G03975090.1"/>
    <property type="gene ID" value="TraesJUL7A03G03975090"/>
</dbReference>
<dbReference type="Gramene" id="TraesLDM7A03G03942110.1">
    <property type="protein sequence ID" value="TraesLDM7A03G03942110.1"/>
    <property type="gene ID" value="TraesLDM7A03G03942110"/>
</dbReference>
<accession>A0A3B6RKJ7</accession>
<dbReference type="Gramene" id="TraesJAG7A03G03920420.1">
    <property type="protein sequence ID" value="TraesJAG7A03G03920420.1"/>
    <property type="gene ID" value="TraesJAG7A03G03920420"/>
</dbReference>
<organism evidence="1">
    <name type="scientific">Triticum aestivum</name>
    <name type="common">Wheat</name>
    <dbReference type="NCBI Taxonomy" id="4565"/>
    <lineage>
        <taxon>Eukaryota</taxon>
        <taxon>Viridiplantae</taxon>
        <taxon>Streptophyta</taxon>
        <taxon>Embryophyta</taxon>
        <taxon>Tracheophyta</taxon>
        <taxon>Spermatophyta</taxon>
        <taxon>Magnoliopsida</taxon>
        <taxon>Liliopsida</taxon>
        <taxon>Poales</taxon>
        <taxon>Poaceae</taxon>
        <taxon>BOP clade</taxon>
        <taxon>Pooideae</taxon>
        <taxon>Triticodae</taxon>
        <taxon>Triticeae</taxon>
        <taxon>Triticinae</taxon>
        <taxon>Triticum</taxon>
    </lineage>
</organism>
<proteinExistence type="predicted"/>
<dbReference type="Gramene" id="TraesARI7A03G03911680.1">
    <property type="protein sequence ID" value="TraesARI7A03G03911680.1"/>
    <property type="gene ID" value="TraesARI7A03G03911680"/>
</dbReference>
<name>A0A3B6RKJ7_WHEAT</name>
<dbReference type="OrthoDB" id="1646968at2759"/>
<dbReference type="AlphaFoldDB" id="A0A3B6RKJ7"/>
<dbReference type="Gramene" id="TraesSTA7A03G03933950.1">
    <property type="protein sequence ID" value="TraesSTA7A03G03933950.1"/>
    <property type="gene ID" value="TraesSTA7A03G03933950"/>
</dbReference>
<reference evidence="1" key="1">
    <citation type="submission" date="2018-08" db="EMBL/GenBank/DDBJ databases">
        <authorList>
            <person name="Rossello M."/>
        </authorList>
    </citation>
    <scope>NUCLEOTIDE SEQUENCE [LARGE SCALE GENOMIC DNA]</scope>
    <source>
        <strain evidence="1">cv. Chinese Spring</strain>
    </source>
</reference>
<evidence type="ECO:0000313" key="1">
    <source>
        <dbReference type="EnsemblPlants" id="TraesCS7A02G317200.1"/>
    </source>
</evidence>
<dbReference type="Gramene" id="TraesCS7A03G0782400.1">
    <property type="protein sequence ID" value="TraesCS7A03G0782400.1.CDS"/>
    <property type="gene ID" value="TraesCS7A03G0782400"/>
</dbReference>
<dbReference type="Gramene" id="TraesCS7A02G317200.1">
    <property type="protein sequence ID" value="TraesCS7A02G317200.1"/>
    <property type="gene ID" value="TraesCS7A02G317200"/>
</dbReference>
<dbReference type="Gramene" id="TraesNOR7A03G03982060.1">
    <property type="protein sequence ID" value="TraesNOR7A03G03982060.1"/>
    <property type="gene ID" value="TraesNOR7A03G03982060"/>
</dbReference>
<dbReference type="EnsemblPlants" id="TraesCS7A02G317200.1">
    <property type="protein sequence ID" value="TraesCS7A02G317200.1"/>
    <property type="gene ID" value="TraesCS7A02G317200"/>
</dbReference>
<dbReference type="Gramene" id="TraesLAC7A03G03891920.1">
    <property type="protein sequence ID" value="TraesLAC7A03G03891920.1"/>
    <property type="gene ID" value="TraesLAC7A03G03891920"/>
</dbReference>
<reference evidence="1" key="2">
    <citation type="submission" date="2018-10" db="UniProtKB">
        <authorList>
            <consortium name="EnsemblPlants"/>
        </authorList>
    </citation>
    <scope>IDENTIFICATION</scope>
</reference>
<evidence type="ECO:0000313" key="2">
    <source>
        <dbReference type="Proteomes" id="UP000019116"/>
    </source>
</evidence>